<feature type="transmembrane region" description="Helical" evidence="1">
    <location>
        <begin position="85"/>
        <end position="118"/>
    </location>
</feature>
<proteinExistence type="predicted"/>
<keyword evidence="1" id="KW-1133">Transmembrane helix</keyword>
<dbReference type="InterPro" id="IPR046107">
    <property type="entry name" value="DUF6044"/>
</dbReference>
<organism evidence="2 3">
    <name type="scientific">Paenibacillus rhizovicinus</name>
    <dbReference type="NCBI Taxonomy" id="2704463"/>
    <lineage>
        <taxon>Bacteria</taxon>
        <taxon>Bacillati</taxon>
        <taxon>Bacillota</taxon>
        <taxon>Bacilli</taxon>
        <taxon>Bacillales</taxon>
        <taxon>Paenibacillaceae</taxon>
        <taxon>Paenibacillus</taxon>
    </lineage>
</organism>
<accession>A0A6C0P525</accession>
<evidence type="ECO:0000313" key="2">
    <source>
        <dbReference type="EMBL" id="QHW33640.1"/>
    </source>
</evidence>
<keyword evidence="1" id="KW-0472">Membrane</keyword>
<keyword evidence="1" id="KW-0812">Transmembrane</keyword>
<feature type="transmembrane region" description="Helical" evidence="1">
    <location>
        <begin position="39"/>
        <end position="65"/>
    </location>
</feature>
<reference evidence="2 3" key="1">
    <citation type="submission" date="2020-02" db="EMBL/GenBank/DDBJ databases">
        <title>Paenibacillus sp. nov., isolated from rhizosphere soil of tomato.</title>
        <authorList>
            <person name="Weon H.-Y."/>
            <person name="Lee S.A."/>
        </authorList>
    </citation>
    <scope>NUCLEOTIDE SEQUENCE [LARGE SCALE GENOMIC DNA]</scope>
    <source>
        <strain evidence="2 3">14171R-81</strain>
    </source>
</reference>
<name>A0A6C0P525_9BACL</name>
<feature type="transmembrane region" description="Helical" evidence="1">
    <location>
        <begin position="130"/>
        <end position="148"/>
    </location>
</feature>
<dbReference type="AlphaFoldDB" id="A0A6C0P525"/>
<dbReference type="Pfam" id="PF19510">
    <property type="entry name" value="DUF6044"/>
    <property type="match status" value="1"/>
</dbReference>
<evidence type="ECO:0000313" key="3">
    <source>
        <dbReference type="Proteomes" id="UP000479114"/>
    </source>
</evidence>
<feature type="transmembrane region" description="Helical" evidence="1">
    <location>
        <begin position="168"/>
        <end position="190"/>
    </location>
</feature>
<dbReference type="KEGG" id="prz:GZH47_24460"/>
<dbReference type="Proteomes" id="UP000479114">
    <property type="component" value="Chromosome"/>
</dbReference>
<sequence>MLVLLPFYSSFVLGFFFFLTAMGLLWLRDLIKKRVWNPVFLGGIALMTTIYLAIEYRLLLGLVFAEAPKSREEFVNSTLGFWHSLLLALGNFIFGHSHVLTMHTLVILPVLVITLRIVIIRRSGQVDRRFIYLLVLNGLLSLWYAFWYNKAWEPLKERFSLLDTFNFARFHFLRPLVIYLGFALGLYILWRLGGDWRKRVRWFLVLQVVVLFCCNDEIVYRVYGEPTFKQFYAVDQFEQIKTYIGQPQDTYRVASIGIHPVIAQYNGFYTLDTYNNYYPLTYKHDFRRIIARELDKDQSLKTYFDQWGSRYIFSAVPIMNANEDGLRLLKTFDNAESAWRIYLYGMLNPIGRNNT</sequence>
<evidence type="ECO:0000256" key="1">
    <source>
        <dbReference type="SAM" id="Phobius"/>
    </source>
</evidence>
<dbReference type="EMBL" id="CP048286">
    <property type="protein sequence ID" value="QHW33640.1"/>
    <property type="molecule type" value="Genomic_DNA"/>
</dbReference>
<keyword evidence="3" id="KW-1185">Reference proteome</keyword>
<protein>
    <submittedName>
        <fullName evidence="2">Uncharacterized protein</fullName>
    </submittedName>
</protein>
<feature type="transmembrane region" description="Helical" evidence="1">
    <location>
        <begin position="202"/>
        <end position="223"/>
    </location>
</feature>
<feature type="transmembrane region" description="Helical" evidence="1">
    <location>
        <begin position="6"/>
        <end position="27"/>
    </location>
</feature>
<gene>
    <name evidence="2" type="ORF">GZH47_24460</name>
</gene>